<dbReference type="PROSITE" id="PS50112">
    <property type="entry name" value="PAS"/>
    <property type="match status" value="1"/>
</dbReference>
<dbReference type="Pfam" id="PF00512">
    <property type="entry name" value="HisKA"/>
    <property type="match status" value="1"/>
</dbReference>
<dbReference type="SMART" id="SM00091">
    <property type="entry name" value="PAS"/>
    <property type="match status" value="1"/>
</dbReference>
<dbReference type="STRING" id="286727.SAMN02982917_2948"/>
<dbReference type="SMART" id="SM00388">
    <property type="entry name" value="HisKA"/>
    <property type="match status" value="1"/>
</dbReference>
<dbReference type="SMART" id="SM00086">
    <property type="entry name" value="PAC"/>
    <property type="match status" value="1"/>
</dbReference>
<evidence type="ECO:0000313" key="9">
    <source>
        <dbReference type="EMBL" id="SMF53118.1"/>
    </source>
</evidence>
<evidence type="ECO:0000256" key="3">
    <source>
        <dbReference type="ARBA" id="ARBA00022553"/>
    </source>
</evidence>
<keyword evidence="3" id="KW-0597">Phosphoprotein</keyword>
<dbReference type="PANTHER" id="PTHR43047:SF72">
    <property type="entry name" value="OSMOSENSING HISTIDINE PROTEIN KINASE SLN1"/>
    <property type="match status" value="1"/>
</dbReference>
<feature type="domain" description="Histidine kinase" evidence="6">
    <location>
        <begin position="174"/>
        <end position="395"/>
    </location>
</feature>
<dbReference type="CDD" id="cd00082">
    <property type="entry name" value="HisKA"/>
    <property type="match status" value="1"/>
</dbReference>
<dbReference type="PANTHER" id="PTHR43047">
    <property type="entry name" value="TWO-COMPONENT HISTIDINE PROTEIN KINASE"/>
    <property type="match status" value="1"/>
</dbReference>
<dbReference type="InterPro" id="IPR005467">
    <property type="entry name" value="His_kinase_dom"/>
</dbReference>
<dbReference type="Pfam" id="PF08448">
    <property type="entry name" value="PAS_4"/>
    <property type="match status" value="1"/>
</dbReference>
<evidence type="ECO:0000256" key="5">
    <source>
        <dbReference type="ARBA" id="ARBA00022777"/>
    </source>
</evidence>
<dbReference type="Gene3D" id="1.10.287.130">
    <property type="match status" value="1"/>
</dbReference>
<evidence type="ECO:0000256" key="1">
    <source>
        <dbReference type="ARBA" id="ARBA00000085"/>
    </source>
</evidence>
<dbReference type="GO" id="GO:0009927">
    <property type="term" value="F:histidine phosphotransfer kinase activity"/>
    <property type="evidence" value="ECO:0007669"/>
    <property type="project" value="TreeGrafter"/>
</dbReference>
<dbReference type="InterPro" id="IPR001610">
    <property type="entry name" value="PAC"/>
</dbReference>
<proteinExistence type="predicted"/>
<dbReference type="InterPro" id="IPR004358">
    <property type="entry name" value="Sig_transdc_His_kin-like_C"/>
</dbReference>
<evidence type="ECO:0000313" key="10">
    <source>
        <dbReference type="Proteomes" id="UP000192936"/>
    </source>
</evidence>
<name>A0A1X7FJA3_9PROT</name>
<dbReference type="SUPFAM" id="SSF55785">
    <property type="entry name" value="PYP-like sensor domain (PAS domain)"/>
    <property type="match status" value="1"/>
</dbReference>
<dbReference type="InterPro" id="IPR013656">
    <property type="entry name" value="PAS_4"/>
</dbReference>
<dbReference type="InterPro" id="IPR000700">
    <property type="entry name" value="PAS-assoc_C"/>
</dbReference>
<dbReference type="SUPFAM" id="SSF47384">
    <property type="entry name" value="Homodimeric domain of signal transducing histidine kinase"/>
    <property type="match status" value="1"/>
</dbReference>
<evidence type="ECO:0000256" key="4">
    <source>
        <dbReference type="ARBA" id="ARBA00022679"/>
    </source>
</evidence>
<dbReference type="NCBIfam" id="TIGR00229">
    <property type="entry name" value="sensory_box"/>
    <property type="match status" value="1"/>
</dbReference>
<dbReference type="Gene3D" id="3.30.450.20">
    <property type="entry name" value="PAS domain"/>
    <property type="match status" value="1"/>
</dbReference>
<dbReference type="AlphaFoldDB" id="A0A1X7FJA3"/>
<keyword evidence="4" id="KW-0808">Transferase</keyword>
<evidence type="ECO:0000256" key="2">
    <source>
        <dbReference type="ARBA" id="ARBA00012438"/>
    </source>
</evidence>
<feature type="domain" description="PAS" evidence="7">
    <location>
        <begin position="16"/>
        <end position="86"/>
    </location>
</feature>
<dbReference type="InterPro" id="IPR000014">
    <property type="entry name" value="PAS"/>
</dbReference>
<dbReference type="Proteomes" id="UP000192936">
    <property type="component" value="Unassembled WGS sequence"/>
</dbReference>
<dbReference type="SUPFAM" id="SSF55874">
    <property type="entry name" value="ATPase domain of HSP90 chaperone/DNA topoisomerase II/histidine kinase"/>
    <property type="match status" value="1"/>
</dbReference>
<dbReference type="PRINTS" id="PR00344">
    <property type="entry name" value="BCTRLSENSOR"/>
</dbReference>
<dbReference type="EC" id="2.7.13.3" evidence="2"/>
<dbReference type="Pfam" id="PF02518">
    <property type="entry name" value="HATPase_c"/>
    <property type="match status" value="1"/>
</dbReference>
<reference evidence="9 10" key="1">
    <citation type="submission" date="2017-04" db="EMBL/GenBank/DDBJ databases">
        <authorList>
            <person name="Afonso C.L."/>
            <person name="Miller P.J."/>
            <person name="Scott M.A."/>
            <person name="Spackman E."/>
            <person name="Goraichik I."/>
            <person name="Dimitrov K.M."/>
            <person name="Suarez D.L."/>
            <person name="Swayne D.E."/>
        </authorList>
    </citation>
    <scope>NUCLEOTIDE SEQUENCE [LARGE SCALE GENOMIC DNA]</scope>
    <source>
        <strain evidence="9 10">A2P</strain>
    </source>
</reference>
<keyword evidence="5" id="KW-0418">Kinase</keyword>
<dbReference type="InterPro" id="IPR035965">
    <property type="entry name" value="PAS-like_dom_sf"/>
</dbReference>
<dbReference type="SMART" id="SM00387">
    <property type="entry name" value="HATPase_c"/>
    <property type="match status" value="1"/>
</dbReference>
<accession>A0A1X7FJA3</accession>
<feature type="domain" description="PAC" evidence="8">
    <location>
        <begin position="89"/>
        <end position="142"/>
    </location>
</feature>
<evidence type="ECO:0000259" key="8">
    <source>
        <dbReference type="PROSITE" id="PS50113"/>
    </source>
</evidence>
<dbReference type="InterPro" id="IPR036890">
    <property type="entry name" value="HATPase_C_sf"/>
</dbReference>
<dbReference type="InterPro" id="IPR036097">
    <property type="entry name" value="HisK_dim/P_sf"/>
</dbReference>
<evidence type="ECO:0000259" key="7">
    <source>
        <dbReference type="PROSITE" id="PS50112"/>
    </source>
</evidence>
<dbReference type="PROSITE" id="PS50113">
    <property type="entry name" value="PAC"/>
    <property type="match status" value="1"/>
</dbReference>
<dbReference type="CDD" id="cd00130">
    <property type="entry name" value="PAS"/>
    <property type="match status" value="1"/>
</dbReference>
<protein>
    <recommendedName>
        <fullName evidence="2">histidine kinase</fullName>
        <ecNumber evidence="2">2.7.13.3</ecNumber>
    </recommendedName>
</protein>
<dbReference type="Gene3D" id="3.30.565.10">
    <property type="entry name" value="Histidine kinase-like ATPase, C-terminal domain"/>
    <property type="match status" value="1"/>
</dbReference>
<dbReference type="EMBL" id="FXAK01000005">
    <property type="protein sequence ID" value="SMF53118.1"/>
    <property type="molecule type" value="Genomic_DNA"/>
</dbReference>
<gene>
    <name evidence="9" type="ORF">SAMN02982917_2948</name>
</gene>
<sequence length="407" mass="44056">MSRSSAIDQLEELRRDRDRYRSLVEVTSDWVWEVDATGRYTYASPQCCTLLGFDPEEVVGRTPFDFMPADEAARVAGEFSAIVSEKRPFSGLVNINRRKDGSLVVLETSGVPLIAPTGELLGYRGVDRDITERHKAYVASQNLASELKTLAIHLEEERDRTRKASDEQMRFVAVMTHELRTPLNAIIGFSEEMLEEAFGPLAHDGYRDYLREIRQGGERLLATVNDILDHAQLQVGGLTLSPEPLSLPELLRSIRRFVLPRAVANGVTVDVCVDGDLPNVRCDPRLLRQALLNLVGNAIKFSASGNTVTLAAALSADGVPVLRVEDHGPGMTADQIAVAMSPFGQVHRAGGGMDQGTGLGLPIASKLIALHGAQLTIDSTPGVGTTAIITLPQSSIVAGFHKVSQGA</sequence>
<evidence type="ECO:0000259" key="6">
    <source>
        <dbReference type="PROSITE" id="PS50109"/>
    </source>
</evidence>
<dbReference type="InterPro" id="IPR003594">
    <property type="entry name" value="HATPase_dom"/>
</dbReference>
<organism evidence="9 10">
    <name type="scientific">Azospirillum oryzae</name>
    <dbReference type="NCBI Taxonomy" id="286727"/>
    <lineage>
        <taxon>Bacteria</taxon>
        <taxon>Pseudomonadati</taxon>
        <taxon>Pseudomonadota</taxon>
        <taxon>Alphaproteobacteria</taxon>
        <taxon>Rhodospirillales</taxon>
        <taxon>Azospirillaceae</taxon>
        <taxon>Azospirillum</taxon>
    </lineage>
</organism>
<dbReference type="InterPro" id="IPR003661">
    <property type="entry name" value="HisK_dim/P_dom"/>
</dbReference>
<dbReference type="RefSeq" id="WP_085086484.1">
    <property type="nucleotide sequence ID" value="NZ_FXAK01000005.1"/>
</dbReference>
<dbReference type="GO" id="GO:0000155">
    <property type="term" value="F:phosphorelay sensor kinase activity"/>
    <property type="evidence" value="ECO:0007669"/>
    <property type="project" value="InterPro"/>
</dbReference>
<comment type="catalytic activity">
    <reaction evidence="1">
        <text>ATP + protein L-histidine = ADP + protein N-phospho-L-histidine.</text>
        <dbReference type="EC" id="2.7.13.3"/>
    </reaction>
</comment>
<dbReference type="PROSITE" id="PS50109">
    <property type="entry name" value="HIS_KIN"/>
    <property type="match status" value="1"/>
</dbReference>
<dbReference type="GO" id="GO:0005886">
    <property type="term" value="C:plasma membrane"/>
    <property type="evidence" value="ECO:0007669"/>
    <property type="project" value="TreeGrafter"/>
</dbReference>
<dbReference type="OrthoDB" id="8477115at2"/>